<dbReference type="SUPFAM" id="SSF47384">
    <property type="entry name" value="Homodimeric domain of signal transducing histidine kinase"/>
    <property type="match status" value="1"/>
</dbReference>
<feature type="domain" description="Histidine kinase" evidence="12">
    <location>
        <begin position="300"/>
        <end position="514"/>
    </location>
</feature>
<evidence type="ECO:0000313" key="15">
    <source>
        <dbReference type="Proteomes" id="UP000199155"/>
    </source>
</evidence>
<dbReference type="InterPro" id="IPR036890">
    <property type="entry name" value="HATPase_C_sf"/>
</dbReference>
<dbReference type="RefSeq" id="WP_093606553.1">
    <property type="nucleotide sequence ID" value="NZ_FNFF01000001.1"/>
</dbReference>
<dbReference type="SMART" id="SM00388">
    <property type="entry name" value="HisKA"/>
    <property type="match status" value="1"/>
</dbReference>
<dbReference type="SUPFAM" id="SSF55874">
    <property type="entry name" value="ATPase domain of HSP90 chaperone/DNA topoisomerase II/histidine kinase"/>
    <property type="match status" value="1"/>
</dbReference>
<dbReference type="Gene3D" id="3.30.565.10">
    <property type="entry name" value="Histidine kinase-like ATPase, C-terminal domain"/>
    <property type="match status" value="1"/>
</dbReference>
<dbReference type="InterPro" id="IPR003661">
    <property type="entry name" value="HisK_dim/P_dom"/>
</dbReference>
<feature type="transmembrane region" description="Helical" evidence="11">
    <location>
        <begin position="197"/>
        <end position="217"/>
    </location>
</feature>
<keyword evidence="10" id="KW-0175">Coiled coil</keyword>
<dbReference type="GO" id="GO:0000155">
    <property type="term" value="F:phosphorelay sensor kinase activity"/>
    <property type="evidence" value="ECO:0007669"/>
    <property type="project" value="InterPro"/>
</dbReference>
<dbReference type="InterPro" id="IPR003594">
    <property type="entry name" value="HATPase_dom"/>
</dbReference>
<feature type="transmembrane region" description="Helical" evidence="11">
    <location>
        <begin position="21"/>
        <end position="44"/>
    </location>
</feature>
<evidence type="ECO:0000256" key="11">
    <source>
        <dbReference type="SAM" id="Phobius"/>
    </source>
</evidence>
<dbReference type="PANTHER" id="PTHR43304">
    <property type="entry name" value="PHYTOCHROME-LIKE PROTEIN CPH1"/>
    <property type="match status" value="1"/>
</dbReference>
<accession>A0A1G8T4J8</accession>
<evidence type="ECO:0000256" key="6">
    <source>
        <dbReference type="ARBA" id="ARBA00022692"/>
    </source>
</evidence>
<dbReference type="Proteomes" id="UP000199155">
    <property type="component" value="Unassembled WGS sequence"/>
</dbReference>
<dbReference type="CDD" id="cd06225">
    <property type="entry name" value="HAMP"/>
    <property type="match status" value="1"/>
</dbReference>
<dbReference type="PROSITE" id="PS50885">
    <property type="entry name" value="HAMP"/>
    <property type="match status" value="1"/>
</dbReference>
<feature type="domain" description="HAMP" evidence="13">
    <location>
        <begin position="219"/>
        <end position="271"/>
    </location>
</feature>
<protein>
    <recommendedName>
        <fullName evidence="3">histidine kinase</fullName>
        <ecNumber evidence="3">2.7.13.3</ecNumber>
    </recommendedName>
</protein>
<keyword evidence="15" id="KW-1185">Reference proteome</keyword>
<name>A0A1G8T4J8_9ACTN</name>
<dbReference type="STRING" id="417292.SAMN05421806_10125"/>
<organism evidence="14 15">
    <name type="scientific">Streptomyces indicus</name>
    <dbReference type="NCBI Taxonomy" id="417292"/>
    <lineage>
        <taxon>Bacteria</taxon>
        <taxon>Bacillati</taxon>
        <taxon>Actinomycetota</taxon>
        <taxon>Actinomycetes</taxon>
        <taxon>Kitasatosporales</taxon>
        <taxon>Streptomycetaceae</taxon>
        <taxon>Streptomyces</taxon>
    </lineage>
</organism>
<evidence type="ECO:0000256" key="2">
    <source>
        <dbReference type="ARBA" id="ARBA00004236"/>
    </source>
</evidence>
<dbReference type="InterPro" id="IPR003660">
    <property type="entry name" value="HAMP_dom"/>
</dbReference>
<evidence type="ECO:0000256" key="7">
    <source>
        <dbReference type="ARBA" id="ARBA00022777"/>
    </source>
</evidence>
<keyword evidence="8 11" id="KW-1133">Transmembrane helix</keyword>
<dbReference type="InterPro" id="IPR036097">
    <property type="entry name" value="HisK_dim/P_sf"/>
</dbReference>
<evidence type="ECO:0000256" key="9">
    <source>
        <dbReference type="ARBA" id="ARBA00023012"/>
    </source>
</evidence>
<dbReference type="SMART" id="SM00304">
    <property type="entry name" value="HAMP"/>
    <property type="match status" value="1"/>
</dbReference>
<feature type="coiled-coil region" evidence="10">
    <location>
        <begin position="252"/>
        <end position="290"/>
    </location>
</feature>
<evidence type="ECO:0000256" key="10">
    <source>
        <dbReference type="SAM" id="Coils"/>
    </source>
</evidence>
<dbReference type="EC" id="2.7.13.3" evidence="3"/>
<dbReference type="Gene3D" id="1.10.287.130">
    <property type="match status" value="1"/>
</dbReference>
<evidence type="ECO:0000256" key="4">
    <source>
        <dbReference type="ARBA" id="ARBA00022553"/>
    </source>
</evidence>
<evidence type="ECO:0000313" key="14">
    <source>
        <dbReference type="EMBL" id="SDJ35895.1"/>
    </source>
</evidence>
<dbReference type="Gene3D" id="6.10.340.10">
    <property type="match status" value="1"/>
</dbReference>
<evidence type="ECO:0000259" key="13">
    <source>
        <dbReference type="PROSITE" id="PS50885"/>
    </source>
</evidence>
<dbReference type="OrthoDB" id="9808408at2"/>
<evidence type="ECO:0000256" key="8">
    <source>
        <dbReference type="ARBA" id="ARBA00022989"/>
    </source>
</evidence>
<sequence length="527" mass="57749">MPIGAAPDTRSGISRWTTRRWLRVGVTITSVVLLLLGGAGLWALQRSGDLTDEVVEVRSPALFNAVRLEAALVNQETGVRGYGLSGEREFLLPYTQGLDEERTALRTLDGLTRESGTAQRDLAVVRERIEAWQQKVARPVADADPAAAVATAAERAADGKVLFDAVRKALDDQQEHLIAARARAGEQLDSAQTLRTWVFAAITAVIVAVAFIVFAALRRGVTDPLGGIAQAARDVSRGRFDRAVPASGPADLQQLARDVDAMRRRLVEELERSEQDRQLLDQQAADLRRSNAELEQFAYVASHDLQEPLRKISSFTQLLQRRYGDKLDERADQYIAFAVDGANRMQILINDLLAFSRVGRVDSDLSEVDLEESFKGALDSLSVALEETGARVEHDPLPTITGSPHQLGLLWQNLLSNALKFRAPDRPPHIKVTVAQEGEQWRFTVRDNGIGIAPEFREKVFIIFQRLHTRDAYPGTGIGLAMCKKAVEFHGGTIHVDPVEGDGAAISFTLPDQGPVRADEIGAPTSP</sequence>
<keyword evidence="4" id="KW-0597">Phosphoprotein</keyword>
<keyword evidence="6 11" id="KW-0812">Transmembrane</keyword>
<evidence type="ECO:0000256" key="5">
    <source>
        <dbReference type="ARBA" id="ARBA00022679"/>
    </source>
</evidence>
<dbReference type="InterPro" id="IPR004358">
    <property type="entry name" value="Sig_transdc_His_kin-like_C"/>
</dbReference>
<keyword evidence="5" id="KW-0808">Transferase</keyword>
<dbReference type="Pfam" id="PF00512">
    <property type="entry name" value="HisKA"/>
    <property type="match status" value="1"/>
</dbReference>
<proteinExistence type="predicted"/>
<dbReference type="SUPFAM" id="SSF158472">
    <property type="entry name" value="HAMP domain-like"/>
    <property type="match status" value="1"/>
</dbReference>
<keyword evidence="11" id="KW-0472">Membrane</keyword>
<dbReference type="PROSITE" id="PS50109">
    <property type="entry name" value="HIS_KIN"/>
    <property type="match status" value="1"/>
</dbReference>
<dbReference type="EMBL" id="FNFF01000001">
    <property type="protein sequence ID" value="SDJ35895.1"/>
    <property type="molecule type" value="Genomic_DNA"/>
</dbReference>
<evidence type="ECO:0000256" key="1">
    <source>
        <dbReference type="ARBA" id="ARBA00000085"/>
    </source>
</evidence>
<dbReference type="Pfam" id="PF02518">
    <property type="entry name" value="HATPase_c"/>
    <property type="match status" value="1"/>
</dbReference>
<dbReference type="SMART" id="SM00387">
    <property type="entry name" value="HATPase_c"/>
    <property type="match status" value="1"/>
</dbReference>
<dbReference type="InterPro" id="IPR052162">
    <property type="entry name" value="Sensor_kinase/Photoreceptor"/>
</dbReference>
<keyword evidence="9" id="KW-0902">Two-component regulatory system</keyword>
<reference evidence="14 15" key="1">
    <citation type="submission" date="2016-10" db="EMBL/GenBank/DDBJ databases">
        <authorList>
            <person name="de Groot N.N."/>
        </authorList>
    </citation>
    <scope>NUCLEOTIDE SEQUENCE [LARGE SCALE GENOMIC DNA]</scope>
    <source>
        <strain evidence="14 15">CGMCC 4.5727</strain>
    </source>
</reference>
<dbReference type="PRINTS" id="PR00344">
    <property type="entry name" value="BCTRLSENSOR"/>
</dbReference>
<gene>
    <name evidence="14" type="ORF">SAMN05421806_10125</name>
</gene>
<dbReference type="InterPro" id="IPR007891">
    <property type="entry name" value="CHASE3"/>
</dbReference>
<dbReference type="AlphaFoldDB" id="A0A1G8T4J8"/>
<dbReference type="Pfam" id="PF05227">
    <property type="entry name" value="CHASE3"/>
    <property type="match status" value="1"/>
</dbReference>
<evidence type="ECO:0000259" key="12">
    <source>
        <dbReference type="PROSITE" id="PS50109"/>
    </source>
</evidence>
<comment type="catalytic activity">
    <reaction evidence="1">
        <text>ATP + protein L-histidine = ADP + protein N-phospho-L-histidine.</text>
        <dbReference type="EC" id="2.7.13.3"/>
    </reaction>
</comment>
<dbReference type="GO" id="GO:0005886">
    <property type="term" value="C:plasma membrane"/>
    <property type="evidence" value="ECO:0007669"/>
    <property type="project" value="UniProtKB-SubCell"/>
</dbReference>
<dbReference type="CDD" id="cd00082">
    <property type="entry name" value="HisKA"/>
    <property type="match status" value="1"/>
</dbReference>
<dbReference type="FunFam" id="3.30.565.10:FF:000006">
    <property type="entry name" value="Sensor histidine kinase WalK"/>
    <property type="match status" value="1"/>
</dbReference>
<evidence type="ECO:0000256" key="3">
    <source>
        <dbReference type="ARBA" id="ARBA00012438"/>
    </source>
</evidence>
<keyword evidence="7" id="KW-0418">Kinase</keyword>
<dbReference type="InterPro" id="IPR005467">
    <property type="entry name" value="His_kinase_dom"/>
</dbReference>
<comment type="subcellular location">
    <subcellularLocation>
        <location evidence="2">Cell membrane</location>
    </subcellularLocation>
</comment>
<dbReference type="Pfam" id="PF00672">
    <property type="entry name" value="HAMP"/>
    <property type="match status" value="1"/>
</dbReference>
<dbReference type="PANTHER" id="PTHR43304:SF1">
    <property type="entry name" value="PAC DOMAIN-CONTAINING PROTEIN"/>
    <property type="match status" value="1"/>
</dbReference>